<evidence type="ECO:0000259" key="6">
    <source>
        <dbReference type="PROSITE" id="PS50850"/>
    </source>
</evidence>
<dbReference type="GO" id="GO:0046943">
    <property type="term" value="F:carboxylic acid transmembrane transporter activity"/>
    <property type="evidence" value="ECO:0007669"/>
    <property type="project" value="TreeGrafter"/>
</dbReference>
<feature type="transmembrane region" description="Helical" evidence="5">
    <location>
        <begin position="407"/>
        <end position="428"/>
    </location>
</feature>
<feature type="transmembrane region" description="Helical" evidence="5">
    <location>
        <begin position="172"/>
        <end position="192"/>
    </location>
</feature>
<dbReference type="PROSITE" id="PS50850">
    <property type="entry name" value="MFS"/>
    <property type="match status" value="1"/>
</dbReference>
<evidence type="ECO:0000256" key="2">
    <source>
        <dbReference type="ARBA" id="ARBA00022692"/>
    </source>
</evidence>
<feature type="transmembrane region" description="Helical" evidence="5">
    <location>
        <begin position="256"/>
        <end position="277"/>
    </location>
</feature>
<feature type="transmembrane region" description="Helical" evidence="5">
    <location>
        <begin position="345"/>
        <end position="367"/>
    </location>
</feature>
<dbReference type="Gene3D" id="1.20.1250.20">
    <property type="entry name" value="MFS general substrate transporter like domains"/>
    <property type="match status" value="1"/>
</dbReference>
<keyword evidence="2 5" id="KW-0812">Transmembrane</keyword>
<dbReference type="RefSeq" id="WP_174973894.1">
    <property type="nucleotide sequence ID" value="NZ_CABVQT010000007.1"/>
</dbReference>
<accession>A0A6P2Y955</accession>
<feature type="transmembrane region" description="Helical" evidence="5">
    <location>
        <begin position="144"/>
        <end position="166"/>
    </location>
</feature>
<keyword evidence="4 5" id="KW-0472">Membrane</keyword>
<name>A0A6P2Y955_9BURK</name>
<evidence type="ECO:0000313" key="8">
    <source>
        <dbReference type="Proteomes" id="UP000494182"/>
    </source>
</evidence>
<sequence>MRKIDLQQVVADAKLGRLHYVVLFWCALVIVFDGYDLAIVGIALPAIMGEMAVNPAKAGFMVSSALFGMTFGNILLGSVSDRIGRRRTTALCVVLFSVFTVAAGIARNPVEFGLARFVAGIGIGGVMPNVIAQMTEYAPRRLRGTLVALMFSGYSLGGMLAALLGKTMIDSYGWRSVFIAAGLPLLFVPLLLRGMPESMSFLSGKGMERALADIARRIDPELRIGSGDRLLWHRHDETGRAPLKLLLGDGRGPSTIMFWIACFICLFMVYALSSWLVKLMASAGYGMGSAMTVILVLNLGAVVGAVGGGWIADRLHIKRVLMTMFSLASVAIILLSHPLPTPVTLLLAALAGACTIGTQILLCAYAGQFYPGEIRSTGVGWVLGVGRIGAILAPIFIGLLVDMQLPIDWNFLAIGLPAVLAAMAVRFIDDGRSAAFRSEPPRPEGDVRSISRS</sequence>
<dbReference type="CDD" id="cd17365">
    <property type="entry name" value="MFS_PcaK_like"/>
    <property type="match status" value="1"/>
</dbReference>
<evidence type="ECO:0000256" key="4">
    <source>
        <dbReference type="ARBA" id="ARBA00023136"/>
    </source>
</evidence>
<dbReference type="EMBL" id="CABVQT010000007">
    <property type="protein sequence ID" value="VWD18842.1"/>
    <property type="molecule type" value="Genomic_DNA"/>
</dbReference>
<evidence type="ECO:0000256" key="1">
    <source>
        <dbReference type="ARBA" id="ARBA00004141"/>
    </source>
</evidence>
<feature type="transmembrane region" description="Helical" evidence="5">
    <location>
        <begin position="379"/>
        <end position="401"/>
    </location>
</feature>
<feature type="transmembrane region" description="Helical" evidence="5">
    <location>
        <begin position="21"/>
        <end position="46"/>
    </location>
</feature>
<feature type="transmembrane region" description="Helical" evidence="5">
    <location>
        <begin position="320"/>
        <end position="339"/>
    </location>
</feature>
<dbReference type="Proteomes" id="UP000494182">
    <property type="component" value="Unassembled WGS sequence"/>
</dbReference>
<dbReference type="PANTHER" id="PTHR23508:SF10">
    <property type="entry name" value="CARBOXYLIC ACID TRANSPORTER PROTEIN HOMOLOG"/>
    <property type="match status" value="1"/>
</dbReference>
<feature type="domain" description="Major facilitator superfamily (MFS) profile" evidence="6">
    <location>
        <begin position="22"/>
        <end position="433"/>
    </location>
</feature>
<dbReference type="InterPro" id="IPR011701">
    <property type="entry name" value="MFS"/>
</dbReference>
<feature type="transmembrane region" description="Helical" evidence="5">
    <location>
        <begin position="58"/>
        <end position="76"/>
    </location>
</feature>
<keyword evidence="3 5" id="KW-1133">Transmembrane helix</keyword>
<dbReference type="SUPFAM" id="SSF103473">
    <property type="entry name" value="MFS general substrate transporter"/>
    <property type="match status" value="1"/>
</dbReference>
<evidence type="ECO:0000256" key="5">
    <source>
        <dbReference type="SAM" id="Phobius"/>
    </source>
</evidence>
<dbReference type="Pfam" id="PF07690">
    <property type="entry name" value="MFS_1"/>
    <property type="match status" value="1"/>
</dbReference>
<organism evidence="7 8">
    <name type="scientific">Burkholderia contaminans</name>
    <dbReference type="NCBI Taxonomy" id="488447"/>
    <lineage>
        <taxon>Bacteria</taxon>
        <taxon>Pseudomonadati</taxon>
        <taxon>Pseudomonadota</taxon>
        <taxon>Betaproteobacteria</taxon>
        <taxon>Burkholderiales</taxon>
        <taxon>Burkholderiaceae</taxon>
        <taxon>Burkholderia</taxon>
        <taxon>Burkholderia cepacia complex</taxon>
    </lineage>
</organism>
<protein>
    <submittedName>
        <fullName evidence="7">Major facilitator transporter</fullName>
    </submittedName>
</protein>
<evidence type="ECO:0000313" key="7">
    <source>
        <dbReference type="EMBL" id="VWD18842.1"/>
    </source>
</evidence>
<dbReference type="InterPro" id="IPR020846">
    <property type="entry name" value="MFS_dom"/>
</dbReference>
<dbReference type="GO" id="GO:0005886">
    <property type="term" value="C:plasma membrane"/>
    <property type="evidence" value="ECO:0007669"/>
    <property type="project" value="TreeGrafter"/>
</dbReference>
<proteinExistence type="predicted"/>
<comment type="subcellular location">
    <subcellularLocation>
        <location evidence="1">Membrane</location>
        <topology evidence="1">Multi-pass membrane protein</topology>
    </subcellularLocation>
</comment>
<gene>
    <name evidence="7" type="ORF">BCO71171_03049</name>
</gene>
<feature type="transmembrane region" description="Helical" evidence="5">
    <location>
        <begin position="88"/>
        <end position="106"/>
    </location>
</feature>
<dbReference type="PANTHER" id="PTHR23508">
    <property type="entry name" value="CARBOXYLIC ACID TRANSPORTER PROTEIN HOMOLOG"/>
    <property type="match status" value="1"/>
</dbReference>
<evidence type="ECO:0000256" key="3">
    <source>
        <dbReference type="ARBA" id="ARBA00022989"/>
    </source>
</evidence>
<dbReference type="AlphaFoldDB" id="A0A6P2Y955"/>
<reference evidence="7 8" key="1">
    <citation type="submission" date="2019-09" db="EMBL/GenBank/DDBJ databases">
        <authorList>
            <person name="Depoorter E."/>
        </authorList>
    </citation>
    <scope>NUCLEOTIDE SEQUENCE [LARGE SCALE GENOMIC DNA]</scope>
    <source>
        <strain evidence="7">R-71171</strain>
    </source>
</reference>
<feature type="transmembrane region" description="Helical" evidence="5">
    <location>
        <begin position="112"/>
        <end position="132"/>
    </location>
</feature>
<dbReference type="InterPro" id="IPR036259">
    <property type="entry name" value="MFS_trans_sf"/>
</dbReference>
<feature type="transmembrane region" description="Helical" evidence="5">
    <location>
        <begin position="283"/>
        <end position="308"/>
    </location>
</feature>